<keyword evidence="1" id="KW-0863">Zinc-finger</keyword>
<keyword evidence="3" id="KW-0812">Transmembrane</keyword>
<accession>A0AAD3D7E4</accession>
<evidence type="ECO:0000259" key="4">
    <source>
        <dbReference type="PROSITE" id="PS50089"/>
    </source>
</evidence>
<dbReference type="InterPro" id="IPR042862">
    <property type="entry name" value="RNF32"/>
</dbReference>
<organism evidence="5 6">
    <name type="scientific">Chaetoceros tenuissimus</name>
    <dbReference type="NCBI Taxonomy" id="426638"/>
    <lineage>
        <taxon>Eukaryota</taxon>
        <taxon>Sar</taxon>
        <taxon>Stramenopiles</taxon>
        <taxon>Ochrophyta</taxon>
        <taxon>Bacillariophyta</taxon>
        <taxon>Coscinodiscophyceae</taxon>
        <taxon>Chaetocerotophycidae</taxon>
        <taxon>Chaetocerotales</taxon>
        <taxon>Chaetocerotaceae</taxon>
        <taxon>Chaetoceros</taxon>
    </lineage>
</organism>
<dbReference type="InterPro" id="IPR001841">
    <property type="entry name" value="Znf_RING"/>
</dbReference>
<feature type="region of interest" description="Disordered" evidence="2">
    <location>
        <begin position="521"/>
        <end position="575"/>
    </location>
</feature>
<feature type="transmembrane region" description="Helical" evidence="3">
    <location>
        <begin position="390"/>
        <end position="410"/>
    </location>
</feature>
<dbReference type="PROSITE" id="PS50089">
    <property type="entry name" value="ZF_RING_2"/>
    <property type="match status" value="1"/>
</dbReference>
<dbReference type="AlphaFoldDB" id="A0AAD3D7E4"/>
<dbReference type="GO" id="GO:0008270">
    <property type="term" value="F:zinc ion binding"/>
    <property type="evidence" value="ECO:0007669"/>
    <property type="project" value="UniProtKB-KW"/>
</dbReference>
<gene>
    <name evidence="5" type="ORF">CTEN210_14532</name>
</gene>
<evidence type="ECO:0000313" key="5">
    <source>
        <dbReference type="EMBL" id="GFH58056.1"/>
    </source>
</evidence>
<dbReference type="Proteomes" id="UP001054902">
    <property type="component" value="Unassembled WGS sequence"/>
</dbReference>
<keyword evidence="1" id="KW-0862">Zinc</keyword>
<sequence length="575" mass="66269">MKGLLLYSTIAPAWALPFERIIPKNLHQRPNTSRQQKRQLYDFNPKYSEGWVPRDYPDPVTQTDLCHIDEATTSDHQVNGTPLLLCDPDGVWTSYGIKNLAAMLQNFTESYSSSTSYIVEEMNSTDPTIPVTNVNGRRKRWLQRKHDLVPEESMLNSYNNEAIYPTKGSGENDQIRLGYNYRFRNSEENHGYSRFRNRKLALKRNKKRVLRDSQHSMSVLNNILQWNHDSNLKPQIAVAAVSRMNLPEILHNFAFYTFEDEEDMINDAAQYFSSYLYGEWFGGNRMCNSTTLHANDETKTKCGPMSREDILREENGILIFISTLDRVCFITSGSNIIQILPWWRLERVVGSMREEMRECENYEAVMTAVTNISNLLDEGPPTFQEKLLDFLGRFGIVIFFFMSSVFLAVCGEYRERNRRLNDAMTMSALDDIDKEKANMLQQDFKTEICPICLEDFPPCKSRRRLNKEYCIPTHGSDGQEIKMLRCGHILDQTCWKTWIRSRGCLDPSICPVCRASIGKPRRRRQESESSQESNGLLEYGTFGSGLDLEESSPLIVDNEPDQGSEGVVSLIERET</sequence>
<dbReference type="SUPFAM" id="SSF57850">
    <property type="entry name" value="RING/U-box"/>
    <property type="match status" value="1"/>
</dbReference>
<keyword evidence="6" id="KW-1185">Reference proteome</keyword>
<evidence type="ECO:0000256" key="3">
    <source>
        <dbReference type="SAM" id="Phobius"/>
    </source>
</evidence>
<keyword evidence="3" id="KW-0472">Membrane</keyword>
<dbReference type="Gene3D" id="3.10.310.50">
    <property type="match status" value="1"/>
</dbReference>
<dbReference type="InterPro" id="IPR013083">
    <property type="entry name" value="Znf_RING/FYVE/PHD"/>
</dbReference>
<feature type="domain" description="RING-type" evidence="4">
    <location>
        <begin position="449"/>
        <end position="514"/>
    </location>
</feature>
<dbReference type="PANTHER" id="PTHR14991">
    <property type="entry name" value="RING FINGER PROTEIN 32"/>
    <property type="match status" value="1"/>
</dbReference>
<name>A0AAD3D7E4_9STRA</name>
<keyword evidence="1" id="KW-0479">Metal-binding</keyword>
<evidence type="ECO:0000256" key="1">
    <source>
        <dbReference type="PROSITE-ProRule" id="PRU00175"/>
    </source>
</evidence>
<comment type="caution">
    <text evidence="5">The sequence shown here is derived from an EMBL/GenBank/DDBJ whole genome shotgun (WGS) entry which is preliminary data.</text>
</comment>
<protein>
    <recommendedName>
        <fullName evidence="4">RING-type domain-containing protein</fullName>
    </recommendedName>
</protein>
<evidence type="ECO:0000313" key="6">
    <source>
        <dbReference type="Proteomes" id="UP001054902"/>
    </source>
</evidence>
<dbReference type="EMBL" id="BLLK01000060">
    <property type="protein sequence ID" value="GFH58056.1"/>
    <property type="molecule type" value="Genomic_DNA"/>
</dbReference>
<evidence type="ECO:0000256" key="2">
    <source>
        <dbReference type="SAM" id="MobiDB-lite"/>
    </source>
</evidence>
<reference evidence="5 6" key="1">
    <citation type="journal article" date="2021" name="Sci. Rep.">
        <title>The genome of the diatom Chaetoceros tenuissimus carries an ancient integrated fragment of an extant virus.</title>
        <authorList>
            <person name="Hongo Y."/>
            <person name="Kimura K."/>
            <person name="Takaki Y."/>
            <person name="Yoshida Y."/>
            <person name="Baba S."/>
            <person name="Kobayashi G."/>
            <person name="Nagasaki K."/>
            <person name="Hano T."/>
            <person name="Tomaru Y."/>
        </authorList>
    </citation>
    <scope>NUCLEOTIDE SEQUENCE [LARGE SCALE GENOMIC DNA]</scope>
    <source>
        <strain evidence="5 6">NIES-3715</strain>
    </source>
</reference>
<dbReference type="PANTHER" id="PTHR14991:SF0">
    <property type="entry name" value="RING FINGER PROTEIN 32"/>
    <property type="match status" value="1"/>
</dbReference>
<keyword evidence="3" id="KW-1133">Transmembrane helix</keyword>
<dbReference type="Gene3D" id="3.30.40.10">
    <property type="entry name" value="Zinc/RING finger domain, C3HC4 (zinc finger)"/>
    <property type="match status" value="1"/>
</dbReference>
<proteinExistence type="predicted"/>